<feature type="region of interest" description="Disordered" evidence="1">
    <location>
        <begin position="655"/>
        <end position="710"/>
    </location>
</feature>
<dbReference type="GeneID" id="108676277"/>
<feature type="compositionally biased region" description="Polar residues" evidence="1">
    <location>
        <begin position="97"/>
        <end position="110"/>
    </location>
</feature>
<evidence type="ECO:0000313" key="3">
    <source>
        <dbReference type="RefSeq" id="XP_018019824.1"/>
    </source>
</evidence>
<name>A0A8B7P155_HYAAZ</name>
<evidence type="ECO:0000313" key="2">
    <source>
        <dbReference type="Proteomes" id="UP000694843"/>
    </source>
</evidence>
<keyword evidence="2" id="KW-1185">Reference proteome</keyword>
<dbReference type="RefSeq" id="XP_018019824.1">
    <property type="nucleotide sequence ID" value="XM_018164335.1"/>
</dbReference>
<gene>
    <name evidence="3" type="primary">LOC108676277</name>
</gene>
<accession>A0A8B7P155</accession>
<evidence type="ECO:0000256" key="1">
    <source>
        <dbReference type="SAM" id="MobiDB-lite"/>
    </source>
</evidence>
<feature type="non-terminal residue" evidence="3">
    <location>
        <position position="1"/>
    </location>
</feature>
<dbReference type="Proteomes" id="UP000694843">
    <property type="component" value="Unplaced"/>
</dbReference>
<dbReference type="AlphaFoldDB" id="A0A8B7P155"/>
<dbReference type="KEGG" id="hazt:108676277"/>
<protein>
    <submittedName>
        <fullName evidence="3">Uncharacterized protein LOC108676277</fullName>
    </submittedName>
</protein>
<feature type="region of interest" description="Disordered" evidence="1">
    <location>
        <begin position="90"/>
        <end position="110"/>
    </location>
</feature>
<sequence>DELLAALQLLPYISQLINHGHVNAESTVFIKSMYQLAWNLSLRCPDPVNALKLQQHSLIFLLSCDPNSLSKVVALAEMTASNFSSKAKSENSEMCGKSNSSSENTEGCCPSSSTSAKNDVAQQVVSFYHQILSSVLIHISKSGTILPADVIDVITLLSSCAIHQHTNVLKYSLKTLKSLCNQECYSAMYTGLQTLLAALKVQHFGAEAVSGLDAALGMVKQYHSIVNVDDGARKVALHCLLCVLAALEDRDSQDATYLLSSIAGLEQTLSLVLTYCTPDADSSIKLKVVGAMNCWLRTLVLLLNNNNGSSSNTAKTEALKKASFWCSKAELDMRSLLPLDADSASHYQNLGINCGNLGVLCYRAGDYRGAAACLAPCISLQESYTFVVPQQRASVMSALYKKRSLLIDALRFSENFSSSATVLANQLLHYADEMTWNNKATAPPYDALIGQWFKLKKDAMKGKCSALQGVVLWSVVAGEIARQPHLKPDTSVQAEILCREFNAAVSAGFDYSTEQLECAVQLQHVALSELQTPACHGSHAKLLLVRSLLMCSQVVYLKPEIIVPKSFSHQVLSSELKKAKCLGQENAKLCCSWQLQHSCPALAVLSFSVPVCSAMTSSFDERPFQSSCEKNFLTTDNYSLEQDLTKKNSLAAENHSVEQDLPKKNSLAAGNHDSEQDLPKKNDACATKVARGLGKPPKTAARSKLKDPAELTDGKEVSVEWLETIAEVHCWLLFALQQQQEMLAKPQDPPSAPSSLTAATADLGDEQQPDDACDVRSNTVTLLHSSALLHAAAHLHAALHSWHRIRD</sequence>
<feature type="compositionally biased region" description="Basic and acidic residues" evidence="1">
    <location>
        <begin position="672"/>
        <end position="683"/>
    </location>
</feature>
<proteinExistence type="predicted"/>
<organism evidence="2 3">
    <name type="scientific">Hyalella azteca</name>
    <name type="common">Amphipod</name>
    <dbReference type="NCBI Taxonomy" id="294128"/>
    <lineage>
        <taxon>Eukaryota</taxon>
        <taxon>Metazoa</taxon>
        <taxon>Ecdysozoa</taxon>
        <taxon>Arthropoda</taxon>
        <taxon>Crustacea</taxon>
        <taxon>Multicrustacea</taxon>
        <taxon>Malacostraca</taxon>
        <taxon>Eumalacostraca</taxon>
        <taxon>Peracarida</taxon>
        <taxon>Amphipoda</taxon>
        <taxon>Senticaudata</taxon>
        <taxon>Talitrida</taxon>
        <taxon>Talitroidea</taxon>
        <taxon>Hyalellidae</taxon>
        <taxon>Hyalella</taxon>
    </lineage>
</organism>
<reference evidence="3" key="1">
    <citation type="submission" date="2025-08" db="UniProtKB">
        <authorList>
            <consortium name="RefSeq"/>
        </authorList>
    </citation>
    <scope>IDENTIFICATION</scope>
    <source>
        <tissue evidence="3">Whole organism</tissue>
    </source>
</reference>